<dbReference type="VEuPathDB" id="MicrosporidiaDB:VICG_01640"/>
<proteinExistence type="predicted"/>
<dbReference type="OrthoDB" id="2193032at2759"/>
<dbReference type="RefSeq" id="XP_007605085.1">
    <property type="nucleotide sequence ID" value="XM_007605023.1"/>
</dbReference>
<evidence type="ECO:0000313" key="2">
    <source>
        <dbReference type="Proteomes" id="UP000011082"/>
    </source>
</evidence>
<reference evidence="2" key="1">
    <citation type="submission" date="2011-05" db="EMBL/GenBank/DDBJ databases">
        <title>The genome sequence of Vittaforma corneae strain ATCC 50505.</title>
        <authorList>
            <consortium name="The Broad Institute Genome Sequencing Platform"/>
            <person name="Cuomo C."/>
            <person name="Didier E."/>
            <person name="Bowers L."/>
            <person name="Young S.K."/>
            <person name="Zeng Q."/>
            <person name="Gargeya S."/>
            <person name="Fitzgerald M."/>
            <person name="Haas B."/>
            <person name="Abouelleil A."/>
            <person name="Alvarado L."/>
            <person name="Arachchi H.M."/>
            <person name="Berlin A."/>
            <person name="Chapman S.B."/>
            <person name="Gearin G."/>
            <person name="Goldberg J."/>
            <person name="Griggs A."/>
            <person name="Gujja S."/>
            <person name="Hansen M."/>
            <person name="Heiman D."/>
            <person name="Howarth C."/>
            <person name="Larimer J."/>
            <person name="Lui A."/>
            <person name="MacDonald P.J.P."/>
            <person name="McCowen C."/>
            <person name="Montmayeur A."/>
            <person name="Murphy C."/>
            <person name="Neiman D."/>
            <person name="Pearson M."/>
            <person name="Priest M."/>
            <person name="Roberts A."/>
            <person name="Saif S."/>
            <person name="Shea T."/>
            <person name="Sisk P."/>
            <person name="Stolte C."/>
            <person name="Sykes S."/>
            <person name="Wortman J."/>
            <person name="Nusbaum C."/>
            <person name="Birren B."/>
        </authorList>
    </citation>
    <scope>NUCLEOTIDE SEQUENCE [LARGE SCALE GENOMIC DNA]</scope>
    <source>
        <strain evidence="2">ATCC 50505</strain>
    </source>
</reference>
<sequence>MEESAILQLNGTFDFAGELSSKLVSFFKNQIEIGNENFSTTLKYTEVAKISYNSRTVKILMKNGSKIKIPCCSSDIKRIKTILRARKDDNIIEVGGSALVRLSDLCFVVPIRSNDIRVLKTSIIRRISEHFYPACEAVSISTDIFNNISICCESEKGSEIQLVSCEDLEAALSYFDGKLKLIIKQ</sequence>
<dbReference type="GeneID" id="19882350"/>
<name>L2GLU9_VITCO</name>
<dbReference type="InParanoid" id="L2GLU9"/>
<gene>
    <name evidence="1" type="ORF">VICG_01640</name>
</gene>
<evidence type="ECO:0000313" key="1">
    <source>
        <dbReference type="EMBL" id="ELA41267.1"/>
    </source>
</evidence>
<organism evidence="1 2">
    <name type="scientific">Vittaforma corneae (strain ATCC 50505)</name>
    <name type="common">Microsporidian parasite</name>
    <name type="synonym">Nosema corneum</name>
    <dbReference type="NCBI Taxonomy" id="993615"/>
    <lineage>
        <taxon>Eukaryota</taxon>
        <taxon>Fungi</taxon>
        <taxon>Fungi incertae sedis</taxon>
        <taxon>Microsporidia</taxon>
        <taxon>Nosematidae</taxon>
        <taxon>Vittaforma</taxon>
    </lineage>
</organism>
<dbReference type="AlphaFoldDB" id="L2GLU9"/>
<dbReference type="HOGENOM" id="CLU_1462427_0_0_1"/>
<keyword evidence="2" id="KW-1185">Reference proteome</keyword>
<accession>L2GLU9</accession>
<dbReference type="EMBL" id="JH370146">
    <property type="protein sequence ID" value="ELA41267.1"/>
    <property type="molecule type" value="Genomic_DNA"/>
</dbReference>
<dbReference type="Proteomes" id="UP000011082">
    <property type="component" value="Unassembled WGS sequence"/>
</dbReference>
<protein>
    <submittedName>
        <fullName evidence="1">Uncharacterized protein</fullName>
    </submittedName>
</protein>